<comment type="domain">
    <text evidence="10">The IMP cyclohydrolase activity resides in the N-terminal region.</text>
</comment>
<comment type="caution">
    <text evidence="12">The sequence shown here is derived from an EMBL/GenBank/DDBJ whole genome shotgun (WGS) entry which is preliminary data.</text>
</comment>
<gene>
    <name evidence="10" type="primary">purH</name>
    <name evidence="12" type="ORF">C7380_102177</name>
</gene>
<dbReference type="SMART" id="SM00851">
    <property type="entry name" value="MGS"/>
    <property type="match status" value="1"/>
</dbReference>
<evidence type="ECO:0000259" key="11">
    <source>
        <dbReference type="PROSITE" id="PS51855"/>
    </source>
</evidence>
<keyword evidence="6 10" id="KW-0378">Hydrolase</keyword>
<evidence type="ECO:0000256" key="3">
    <source>
        <dbReference type="ARBA" id="ARBA00007667"/>
    </source>
</evidence>
<reference evidence="12 13" key="1">
    <citation type="submission" date="2018-05" db="EMBL/GenBank/DDBJ databases">
        <title>Genomic Encyclopedia of Type Strains, Phase IV (KMG-IV): sequencing the most valuable type-strain genomes for metagenomic binning, comparative biology and taxonomic classification.</title>
        <authorList>
            <person name="Goeker M."/>
        </authorList>
    </citation>
    <scope>NUCLEOTIDE SEQUENCE [LARGE SCALE GENOMIC DNA]</scope>
    <source>
        <strain evidence="12 13">DSM 24906</strain>
    </source>
</reference>
<dbReference type="SMART" id="SM00798">
    <property type="entry name" value="AICARFT_IMPCHas"/>
    <property type="match status" value="1"/>
</dbReference>
<sequence length="498" mass="57013">MYFKNAILSVFNKKGIIDLAKFLISKNVKIFSTGGTYDILKNNNIEVFKISEYIDFPEILEGRVKSLHPKIHGGILAKNSDIDQLEKLNITKFDLVVCNLYPFFENVNKNFDTDSLIEYIDIGGPSMIRSASKNFKYTTILTDPSDYDSFMDNFENIDYDFRFKMAAKAFNLTSAYDASISEYFNNKSNIEFPDYFAISYKKEDDLRYGENPHQKAAFYKKNNGFYFFNDFETLNGKKLSFNNLRDVDIAWKTVSSFSDCCCVALKHNTPCGIAIGKDTLESFNKSFECDPVSIFGGVVAFNRTIDFETAKKLKDIFLEIVIATDFEDIALDLLKKKKNLRILKVNNNNFENREFISLNGGLIIQNTDLILNNELNLVTKKKNYDIDLKEIEFAFNCVKFVKSNAIVVCDGFQTVGIGGGEVSRIWAAEKAFERSIRQPKIMASDAFFPFKDVVELAYKNGVKIIVQPGGSIRDQDSIDFCNENNIDMYFTNMRHFKH</sequence>
<dbReference type="InterPro" id="IPR011607">
    <property type="entry name" value="MGS-like_dom"/>
</dbReference>
<dbReference type="Gene3D" id="3.40.50.1380">
    <property type="entry name" value="Methylglyoxal synthase-like domain"/>
    <property type="match status" value="1"/>
</dbReference>
<dbReference type="NCBIfam" id="TIGR00355">
    <property type="entry name" value="purH"/>
    <property type="match status" value="1"/>
</dbReference>
<comment type="catalytic activity">
    <reaction evidence="8 10">
        <text>(6R)-10-formyltetrahydrofolate + 5-amino-1-(5-phospho-beta-D-ribosyl)imidazole-4-carboxamide = 5-formamido-1-(5-phospho-D-ribosyl)imidazole-4-carboxamide + (6S)-5,6,7,8-tetrahydrofolate</text>
        <dbReference type="Rhea" id="RHEA:22192"/>
        <dbReference type="ChEBI" id="CHEBI:57453"/>
        <dbReference type="ChEBI" id="CHEBI:58467"/>
        <dbReference type="ChEBI" id="CHEBI:58475"/>
        <dbReference type="ChEBI" id="CHEBI:195366"/>
        <dbReference type="EC" id="2.1.2.3"/>
    </reaction>
</comment>
<evidence type="ECO:0000256" key="2">
    <source>
        <dbReference type="ARBA" id="ARBA00004954"/>
    </source>
</evidence>
<dbReference type="SUPFAM" id="SSF53927">
    <property type="entry name" value="Cytidine deaminase-like"/>
    <property type="match status" value="1"/>
</dbReference>
<keyword evidence="13" id="KW-1185">Reference proteome</keyword>
<dbReference type="AlphaFoldDB" id="A0AA45C8X8"/>
<comment type="pathway">
    <text evidence="2 10">Purine metabolism; IMP biosynthesis via de novo pathway; 5-formamido-1-(5-phospho-D-ribosyl)imidazole-4-carboxamide from 5-amino-1-(5-phospho-D-ribosyl)imidazole-4-carboxamide (10-formyl THF route): step 1/1.</text>
</comment>
<dbReference type="GO" id="GO:0004643">
    <property type="term" value="F:phosphoribosylaminoimidazolecarboxamide formyltransferase activity"/>
    <property type="evidence" value="ECO:0007669"/>
    <property type="project" value="UniProtKB-UniRule"/>
</dbReference>
<dbReference type="GO" id="GO:0003937">
    <property type="term" value="F:IMP cyclohydrolase activity"/>
    <property type="evidence" value="ECO:0007669"/>
    <property type="project" value="UniProtKB-UniRule"/>
</dbReference>
<dbReference type="InterPro" id="IPR002695">
    <property type="entry name" value="PurH-like"/>
</dbReference>
<evidence type="ECO:0000256" key="1">
    <source>
        <dbReference type="ARBA" id="ARBA00004844"/>
    </source>
</evidence>
<organism evidence="12 13">
    <name type="scientific">Oceanotoga teriensis</name>
    <dbReference type="NCBI Taxonomy" id="515440"/>
    <lineage>
        <taxon>Bacteria</taxon>
        <taxon>Thermotogati</taxon>
        <taxon>Thermotogota</taxon>
        <taxon>Thermotogae</taxon>
        <taxon>Petrotogales</taxon>
        <taxon>Petrotogaceae</taxon>
        <taxon>Oceanotoga</taxon>
    </lineage>
</organism>
<evidence type="ECO:0000256" key="6">
    <source>
        <dbReference type="ARBA" id="ARBA00022801"/>
    </source>
</evidence>
<dbReference type="Proteomes" id="UP000245921">
    <property type="component" value="Unassembled WGS sequence"/>
</dbReference>
<comment type="catalytic activity">
    <reaction evidence="9 10">
        <text>IMP + H2O = 5-formamido-1-(5-phospho-D-ribosyl)imidazole-4-carboxamide</text>
        <dbReference type="Rhea" id="RHEA:18445"/>
        <dbReference type="ChEBI" id="CHEBI:15377"/>
        <dbReference type="ChEBI" id="CHEBI:58053"/>
        <dbReference type="ChEBI" id="CHEBI:58467"/>
        <dbReference type="EC" id="3.5.4.10"/>
    </reaction>
</comment>
<evidence type="ECO:0000256" key="10">
    <source>
        <dbReference type="HAMAP-Rule" id="MF_00139"/>
    </source>
</evidence>
<comment type="similarity">
    <text evidence="3 10">Belongs to the PurH family.</text>
</comment>
<dbReference type="GO" id="GO:0005829">
    <property type="term" value="C:cytosol"/>
    <property type="evidence" value="ECO:0007669"/>
    <property type="project" value="TreeGrafter"/>
</dbReference>
<dbReference type="GO" id="GO:0006189">
    <property type="term" value="P:'de novo' IMP biosynthetic process"/>
    <property type="evidence" value="ECO:0007669"/>
    <property type="project" value="UniProtKB-UniRule"/>
</dbReference>
<keyword evidence="7 10" id="KW-0511">Multifunctional enzyme</keyword>
<name>A0AA45C8X8_9BACT</name>
<dbReference type="Pfam" id="PF02142">
    <property type="entry name" value="MGS"/>
    <property type="match status" value="1"/>
</dbReference>
<keyword evidence="4 10" id="KW-0808">Transferase</keyword>
<dbReference type="EC" id="2.1.2.3" evidence="10"/>
<protein>
    <recommendedName>
        <fullName evidence="10">Bifunctional purine biosynthesis protein PurH</fullName>
    </recommendedName>
    <domain>
        <recommendedName>
            <fullName evidence="10">Phosphoribosylaminoimidazolecarboxamide formyltransferase</fullName>
            <ecNumber evidence="10">2.1.2.3</ecNumber>
        </recommendedName>
        <alternativeName>
            <fullName evidence="10">AICAR transformylase</fullName>
        </alternativeName>
    </domain>
    <domain>
        <recommendedName>
            <fullName evidence="10">IMP cyclohydrolase</fullName>
            <ecNumber evidence="10">3.5.4.10</ecNumber>
        </recommendedName>
        <alternativeName>
            <fullName evidence="10">ATIC</fullName>
        </alternativeName>
        <alternativeName>
            <fullName evidence="10">IMP synthase</fullName>
        </alternativeName>
        <alternativeName>
            <fullName evidence="10">Inosinicase</fullName>
        </alternativeName>
    </domain>
</protein>
<dbReference type="SUPFAM" id="SSF52335">
    <property type="entry name" value="Methylglyoxal synthase-like"/>
    <property type="match status" value="1"/>
</dbReference>
<dbReference type="InterPro" id="IPR016193">
    <property type="entry name" value="Cytidine_deaminase-like"/>
</dbReference>
<feature type="domain" description="MGS-like" evidence="11">
    <location>
        <begin position="1"/>
        <end position="142"/>
    </location>
</feature>
<dbReference type="InterPro" id="IPR024051">
    <property type="entry name" value="AICAR_Tfase_dup_dom_sf"/>
</dbReference>
<evidence type="ECO:0000313" key="12">
    <source>
        <dbReference type="EMBL" id="PWJ96260.1"/>
    </source>
</evidence>
<dbReference type="PIRSF" id="PIRSF000414">
    <property type="entry name" value="AICARFT_IMPCHas"/>
    <property type="match status" value="1"/>
</dbReference>
<dbReference type="Gene3D" id="3.40.140.20">
    <property type="match status" value="2"/>
</dbReference>
<dbReference type="PANTHER" id="PTHR11692:SF0">
    <property type="entry name" value="BIFUNCTIONAL PURINE BIOSYNTHESIS PROTEIN ATIC"/>
    <property type="match status" value="1"/>
</dbReference>
<dbReference type="RefSeq" id="WP_240597478.1">
    <property type="nucleotide sequence ID" value="NZ_QGGI01000002.1"/>
</dbReference>
<evidence type="ECO:0000256" key="8">
    <source>
        <dbReference type="ARBA" id="ARBA00050488"/>
    </source>
</evidence>
<dbReference type="InterPro" id="IPR036914">
    <property type="entry name" value="MGS-like_dom_sf"/>
</dbReference>
<dbReference type="HAMAP" id="MF_00139">
    <property type="entry name" value="PurH"/>
    <property type="match status" value="1"/>
</dbReference>
<dbReference type="NCBIfam" id="NF002049">
    <property type="entry name" value="PRK00881.1"/>
    <property type="match status" value="1"/>
</dbReference>
<dbReference type="PANTHER" id="PTHR11692">
    <property type="entry name" value="BIFUNCTIONAL PURINE BIOSYNTHESIS PROTEIN PURH"/>
    <property type="match status" value="1"/>
</dbReference>
<dbReference type="FunFam" id="3.40.140.20:FF:000001">
    <property type="entry name" value="Bifunctional purine biosynthesis protein PurH"/>
    <property type="match status" value="1"/>
</dbReference>
<accession>A0AA45C8X8</accession>
<keyword evidence="5 10" id="KW-0658">Purine biosynthesis</keyword>
<dbReference type="EC" id="3.5.4.10" evidence="10"/>
<proteinExistence type="inferred from homology"/>
<dbReference type="CDD" id="cd01421">
    <property type="entry name" value="IMPCH"/>
    <property type="match status" value="1"/>
</dbReference>
<evidence type="ECO:0000256" key="5">
    <source>
        <dbReference type="ARBA" id="ARBA00022755"/>
    </source>
</evidence>
<evidence type="ECO:0000256" key="7">
    <source>
        <dbReference type="ARBA" id="ARBA00023268"/>
    </source>
</evidence>
<dbReference type="PROSITE" id="PS51855">
    <property type="entry name" value="MGS"/>
    <property type="match status" value="1"/>
</dbReference>
<comment type="pathway">
    <text evidence="1 10">Purine metabolism; IMP biosynthesis via de novo pathway; IMP from 5-formamido-1-(5-phospho-D-ribosyl)imidazole-4-carboxamide: step 1/1.</text>
</comment>
<dbReference type="Pfam" id="PF01808">
    <property type="entry name" value="AICARFT_IMPCHas"/>
    <property type="match status" value="1"/>
</dbReference>
<evidence type="ECO:0000256" key="9">
    <source>
        <dbReference type="ARBA" id="ARBA00050687"/>
    </source>
</evidence>
<dbReference type="EMBL" id="QGGI01000002">
    <property type="protein sequence ID" value="PWJ96260.1"/>
    <property type="molecule type" value="Genomic_DNA"/>
</dbReference>
<dbReference type="FunFam" id="3.40.50.1380:FF:000001">
    <property type="entry name" value="Bifunctional purine biosynthesis protein PurH"/>
    <property type="match status" value="1"/>
</dbReference>
<evidence type="ECO:0000313" key="13">
    <source>
        <dbReference type="Proteomes" id="UP000245921"/>
    </source>
</evidence>
<evidence type="ECO:0000256" key="4">
    <source>
        <dbReference type="ARBA" id="ARBA00022679"/>
    </source>
</evidence>